<evidence type="ECO:0000313" key="3">
    <source>
        <dbReference type="EMBL" id="MFI7443325.1"/>
    </source>
</evidence>
<evidence type="ECO:0000256" key="1">
    <source>
        <dbReference type="SAM" id="MobiDB-lite"/>
    </source>
</evidence>
<name>A0ABW8A969_9ACTN</name>
<gene>
    <name evidence="3" type="ORF">ACIBP5_25430</name>
</gene>
<feature type="transmembrane region" description="Helical" evidence="2">
    <location>
        <begin position="110"/>
        <end position="130"/>
    </location>
</feature>
<comment type="caution">
    <text evidence="3">The sequence shown here is derived from an EMBL/GenBank/DDBJ whole genome shotgun (WGS) entry which is preliminary data.</text>
</comment>
<evidence type="ECO:0008006" key="5">
    <source>
        <dbReference type="Google" id="ProtNLM"/>
    </source>
</evidence>
<proteinExistence type="predicted"/>
<feature type="region of interest" description="Disordered" evidence="1">
    <location>
        <begin position="397"/>
        <end position="445"/>
    </location>
</feature>
<keyword evidence="2" id="KW-0812">Transmembrane</keyword>
<feature type="compositionally biased region" description="Low complexity" evidence="1">
    <location>
        <begin position="417"/>
        <end position="438"/>
    </location>
</feature>
<keyword evidence="4" id="KW-1185">Reference proteome</keyword>
<feature type="transmembrane region" description="Helical" evidence="2">
    <location>
        <begin position="228"/>
        <end position="247"/>
    </location>
</feature>
<keyword evidence="2" id="KW-0472">Membrane</keyword>
<feature type="transmembrane region" description="Helical" evidence="2">
    <location>
        <begin position="142"/>
        <end position="161"/>
    </location>
</feature>
<keyword evidence="2" id="KW-1133">Transmembrane helix</keyword>
<protein>
    <recommendedName>
        <fullName evidence="5">Glycosyltransferase RgtA/B/C/D-like domain-containing protein</fullName>
    </recommendedName>
</protein>
<feature type="transmembrane region" description="Helical" evidence="2">
    <location>
        <begin position="29"/>
        <end position="48"/>
    </location>
</feature>
<organism evidence="3 4">
    <name type="scientific">Nonomuraea indica</name>
    <dbReference type="NCBI Taxonomy" id="1581193"/>
    <lineage>
        <taxon>Bacteria</taxon>
        <taxon>Bacillati</taxon>
        <taxon>Actinomycetota</taxon>
        <taxon>Actinomycetes</taxon>
        <taxon>Streptosporangiales</taxon>
        <taxon>Streptosporangiaceae</taxon>
        <taxon>Nonomuraea</taxon>
    </lineage>
</organism>
<dbReference type="Proteomes" id="UP001612928">
    <property type="component" value="Unassembled WGS sequence"/>
</dbReference>
<feature type="transmembrane region" description="Helical" evidence="2">
    <location>
        <begin position="196"/>
        <end position="222"/>
    </location>
</feature>
<sequence length="445" mass="48172">MEYVIVAAAAVALILLVRGCFQADTAWRVLPVLMLAFIIRLVTHVLVLRSGSLDYGGDNIGYELTAMEIVNYWKNDGFQFVSTEQVNSLYSAAVPCHVFALVIYVCGGYAPLACTSLVALLACAMCIVMYKFARLIGAEERSAFRLLVLVAFVPAFLVHTSDMFKDGFNAFLVVACLGLAASNVQRFDLRKIMLLLPLLWALWHVRPYMVFMCAVPLLLGIVNPRHVLSLRLMLISVAALVCAAVFVEEITATAPATMMQQELEQGQADNVRRSNASDDSGVVFDDGGNAWSRLGPKLVYTLLSPFPWMGGSMALQFGKLEALLLYYLLYCAARGARRLWNSDRRMLLLLLLFIVPGTIAYATTMANIGLIFRQRIPIVMVISLLAAIAWNRAPVRSPAADEPADEPAGTPTGGHTRGPATRGAVPGPAPVGSARPGAAAPPPAP</sequence>
<feature type="transmembrane region" description="Helical" evidence="2">
    <location>
        <begin position="347"/>
        <end position="370"/>
    </location>
</feature>
<reference evidence="3 4" key="1">
    <citation type="submission" date="2024-10" db="EMBL/GenBank/DDBJ databases">
        <title>The Natural Products Discovery Center: Release of the First 8490 Sequenced Strains for Exploring Actinobacteria Biosynthetic Diversity.</title>
        <authorList>
            <person name="Kalkreuter E."/>
            <person name="Kautsar S.A."/>
            <person name="Yang D."/>
            <person name="Bader C.D."/>
            <person name="Teijaro C.N."/>
            <person name="Fluegel L."/>
            <person name="Davis C.M."/>
            <person name="Simpson J.R."/>
            <person name="Lauterbach L."/>
            <person name="Steele A.D."/>
            <person name="Gui C."/>
            <person name="Meng S."/>
            <person name="Li G."/>
            <person name="Viehrig K."/>
            <person name="Ye F."/>
            <person name="Su P."/>
            <person name="Kiefer A.F."/>
            <person name="Nichols A."/>
            <person name="Cepeda A.J."/>
            <person name="Yan W."/>
            <person name="Fan B."/>
            <person name="Jiang Y."/>
            <person name="Adhikari A."/>
            <person name="Zheng C.-J."/>
            <person name="Schuster L."/>
            <person name="Cowan T.M."/>
            <person name="Smanski M.J."/>
            <person name="Chevrette M.G."/>
            <person name="De Carvalho L.P.S."/>
            <person name="Shen B."/>
        </authorList>
    </citation>
    <scope>NUCLEOTIDE SEQUENCE [LARGE SCALE GENOMIC DNA]</scope>
    <source>
        <strain evidence="3 4">NPDC049503</strain>
    </source>
</reference>
<dbReference type="EMBL" id="JBITMB010000006">
    <property type="protein sequence ID" value="MFI7443325.1"/>
    <property type="molecule type" value="Genomic_DNA"/>
</dbReference>
<evidence type="ECO:0000256" key="2">
    <source>
        <dbReference type="SAM" id="Phobius"/>
    </source>
</evidence>
<accession>A0ABW8A969</accession>
<dbReference type="RefSeq" id="WP_397023472.1">
    <property type="nucleotide sequence ID" value="NZ_JBITMB010000006.1"/>
</dbReference>
<evidence type="ECO:0000313" key="4">
    <source>
        <dbReference type="Proteomes" id="UP001612928"/>
    </source>
</evidence>